<accession>K8FF76</accession>
<sequence length="411" mass="44642">MTSISSANKEQSLTEKEKRIEAENTSKLVNALGVDSTFMENHVAIRALPLHRFGRNRGSRSMTKAWKSAAVVHDATYLLYRRDEKSASAALPSVLCNVNALPKRVREIFPNDEIANLARFDVAGKLALKLINETLRTSIKFKKIKTVKKQIERFGGNGDGVQYAALAAVDPRIVYADDQVAPPPKKEGDERNLSSTPPSEKDISDARRDAKIVRARHLAGVDMSDIASAANIDLSVLQQRFRVCAVARPNNDGASLYFNANWAPIVLKSLVTRGAYAAGVCEWIDLGIWRGANVEKVRSIFIGNEASDDDTATISTRIVLRFPKKGVGKKGDAVFDEGGKTKLGTIDRVTPVSIAVAVASASVLASAWSEVVTKTKKKKGGVKVLVKSTTKGDVSAFASLAKETNGDFSWW</sequence>
<keyword evidence="3" id="KW-1185">Reference proteome</keyword>
<evidence type="ECO:0000256" key="1">
    <source>
        <dbReference type="SAM" id="MobiDB-lite"/>
    </source>
</evidence>
<evidence type="ECO:0000313" key="2">
    <source>
        <dbReference type="EMBL" id="CCO66886.1"/>
    </source>
</evidence>
<dbReference type="GeneID" id="19013805"/>
<dbReference type="Proteomes" id="UP000198341">
    <property type="component" value="Chromosome 9"/>
</dbReference>
<dbReference type="RefSeq" id="XP_007511326.1">
    <property type="nucleotide sequence ID" value="XM_007511264.1"/>
</dbReference>
<evidence type="ECO:0000313" key="3">
    <source>
        <dbReference type="Proteomes" id="UP000198341"/>
    </source>
</evidence>
<organism evidence="2 3">
    <name type="scientific">Bathycoccus prasinos</name>
    <dbReference type="NCBI Taxonomy" id="41875"/>
    <lineage>
        <taxon>Eukaryota</taxon>
        <taxon>Viridiplantae</taxon>
        <taxon>Chlorophyta</taxon>
        <taxon>Mamiellophyceae</taxon>
        <taxon>Mamiellales</taxon>
        <taxon>Bathycoccaceae</taxon>
        <taxon>Bathycoccus</taxon>
    </lineage>
</organism>
<proteinExistence type="predicted"/>
<dbReference type="KEGG" id="bpg:Bathy09g02980"/>
<protein>
    <submittedName>
        <fullName evidence="2">Uncharacterized protein</fullName>
    </submittedName>
</protein>
<dbReference type="EMBL" id="FO082270">
    <property type="protein sequence ID" value="CCO66886.1"/>
    <property type="molecule type" value="Genomic_DNA"/>
</dbReference>
<feature type="region of interest" description="Disordered" evidence="1">
    <location>
        <begin position="179"/>
        <end position="206"/>
    </location>
</feature>
<dbReference type="AlphaFoldDB" id="K8FF76"/>
<name>K8FF76_9CHLO</name>
<reference evidence="2 3" key="1">
    <citation type="submission" date="2011-10" db="EMBL/GenBank/DDBJ databases">
        <authorList>
            <person name="Genoscope - CEA"/>
        </authorList>
    </citation>
    <scope>NUCLEOTIDE SEQUENCE [LARGE SCALE GENOMIC DNA]</scope>
    <source>
        <strain evidence="2 3">RCC 1105</strain>
    </source>
</reference>
<gene>
    <name evidence="2" type="ORF">Bathy09g02980</name>
</gene>